<protein>
    <recommendedName>
        <fullName evidence="4">Fibronectin type-III domain-containing protein</fullName>
    </recommendedName>
</protein>
<keyword evidence="3" id="KW-1185">Reference proteome</keyword>
<evidence type="ECO:0000313" key="2">
    <source>
        <dbReference type="EMBL" id="TWG26817.1"/>
    </source>
</evidence>
<reference evidence="2 3" key="1">
    <citation type="submission" date="2019-06" db="EMBL/GenBank/DDBJ databases">
        <title>Sequencing the genomes of 1000 actinobacteria strains.</title>
        <authorList>
            <person name="Klenk H.-P."/>
        </authorList>
    </citation>
    <scope>NUCLEOTIDE SEQUENCE [LARGE SCALE GENOMIC DNA]</scope>
    <source>
        <strain evidence="2 3">DSM 43866</strain>
    </source>
</reference>
<proteinExistence type="predicted"/>
<evidence type="ECO:0000256" key="1">
    <source>
        <dbReference type="SAM" id="MobiDB-lite"/>
    </source>
</evidence>
<sequence length="182" mass="18570">MRHVGTVAVVVAFALAAGGCGGGDERTGAAASPSPGDTWSLLVTGSATPSPTPSLGVRPSAAATAGLPSANPSCTRVWPPTEPVLIPVAVTPVPGGFRVEWPRQYDSNYRVTAVPQELVAGAQPEPVWKNVPAGTGCTISTTLTGLNSGDPYIVWLDAPNTGRQPDGTRHPYSGRSSVVYPG</sequence>
<accession>A0A561WSI0</accession>
<dbReference type="AlphaFoldDB" id="A0A561WSI0"/>
<feature type="region of interest" description="Disordered" evidence="1">
    <location>
        <begin position="159"/>
        <end position="182"/>
    </location>
</feature>
<comment type="caution">
    <text evidence="2">The sequence shown here is derived from an EMBL/GenBank/DDBJ whole genome shotgun (WGS) entry which is preliminary data.</text>
</comment>
<dbReference type="RefSeq" id="WP_122976051.1">
    <property type="nucleotide sequence ID" value="NZ_BOMX01000123.1"/>
</dbReference>
<evidence type="ECO:0008006" key="4">
    <source>
        <dbReference type="Google" id="ProtNLM"/>
    </source>
</evidence>
<name>A0A561WSI0_ACTTI</name>
<organism evidence="2 3">
    <name type="scientific">Actinoplanes teichomyceticus</name>
    <dbReference type="NCBI Taxonomy" id="1867"/>
    <lineage>
        <taxon>Bacteria</taxon>
        <taxon>Bacillati</taxon>
        <taxon>Actinomycetota</taxon>
        <taxon>Actinomycetes</taxon>
        <taxon>Micromonosporales</taxon>
        <taxon>Micromonosporaceae</taxon>
        <taxon>Actinoplanes</taxon>
    </lineage>
</organism>
<evidence type="ECO:0000313" key="3">
    <source>
        <dbReference type="Proteomes" id="UP000320239"/>
    </source>
</evidence>
<dbReference type="OrthoDB" id="5192421at2"/>
<dbReference type="PROSITE" id="PS51257">
    <property type="entry name" value="PROKAR_LIPOPROTEIN"/>
    <property type="match status" value="1"/>
</dbReference>
<dbReference type="Proteomes" id="UP000320239">
    <property type="component" value="Unassembled WGS sequence"/>
</dbReference>
<gene>
    <name evidence="2" type="ORF">FHX34_1011817</name>
</gene>
<feature type="region of interest" description="Disordered" evidence="1">
    <location>
        <begin position="45"/>
        <end position="72"/>
    </location>
</feature>
<dbReference type="EMBL" id="VIWY01000001">
    <property type="protein sequence ID" value="TWG26817.1"/>
    <property type="molecule type" value="Genomic_DNA"/>
</dbReference>